<accession>A0A6H2A0S2</accession>
<evidence type="ECO:0000313" key="3">
    <source>
        <dbReference type="EMBL" id="QJA90192.1"/>
    </source>
</evidence>
<reference evidence="2" key="1">
    <citation type="submission" date="2020-03" db="EMBL/GenBank/DDBJ databases">
        <title>The deep terrestrial virosphere.</title>
        <authorList>
            <person name="Holmfeldt K."/>
            <person name="Nilsson E."/>
            <person name="Simone D."/>
            <person name="Lopez-Fernandez M."/>
            <person name="Wu X."/>
            <person name="de Brujin I."/>
            <person name="Lundin D."/>
            <person name="Andersson A."/>
            <person name="Bertilsson S."/>
            <person name="Dopson M."/>
        </authorList>
    </citation>
    <scope>NUCLEOTIDE SEQUENCE</scope>
    <source>
        <strain evidence="3">MM415B02428</strain>
        <strain evidence="2">TM448A03507</strain>
    </source>
</reference>
<evidence type="ECO:0000259" key="1">
    <source>
        <dbReference type="Pfam" id="PF24240"/>
    </source>
</evidence>
<proteinExistence type="predicted"/>
<dbReference type="Pfam" id="PF24240">
    <property type="entry name" value="DUF7448"/>
    <property type="match status" value="1"/>
</dbReference>
<dbReference type="EMBL" id="MT144420">
    <property type="protein sequence ID" value="QJA53424.1"/>
    <property type="molecule type" value="Genomic_DNA"/>
</dbReference>
<organism evidence="2">
    <name type="scientific">viral metagenome</name>
    <dbReference type="NCBI Taxonomy" id="1070528"/>
    <lineage>
        <taxon>unclassified sequences</taxon>
        <taxon>metagenomes</taxon>
        <taxon>organismal metagenomes</taxon>
    </lineage>
</organism>
<gene>
    <name evidence="3" type="ORF">MM415B02428_0013</name>
    <name evidence="2" type="ORF">TM448A03507_0013</name>
</gene>
<dbReference type="EMBL" id="MT142896">
    <property type="protein sequence ID" value="QJA90192.1"/>
    <property type="molecule type" value="Genomic_DNA"/>
</dbReference>
<dbReference type="AlphaFoldDB" id="A0A6H2A0S2"/>
<protein>
    <recommendedName>
        <fullName evidence="1">DUF7448 domain-containing protein</fullName>
    </recommendedName>
</protein>
<feature type="domain" description="DUF7448" evidence="1">
    <location>
        <begin position="8"/>
        <end position="121"/>
    </location>
</feature>
<dbReference type="InterPro" id="IPR055871">
    <property type="entry name" value="DUF7448"/>
</dbReference>
<sequence length="126" mass="14306">MINIEFRELVGKTLSTVMCEIGNDEILFETISGDRYKLYHEQDCCENVNVEDIIGDLEDLIGSPLLMAEEVSHRDENPEGIDVPGGQESFTWTFYKLATIRGSVTIRWYGKSNGCYSESVNFARIK</sequence>
<name>A0A6H2A0S2_9ZZZZ</name>
<evidence type="ECO:0000313" key="2">
    <source>
        <dbReference type="EMBL" id="QJA53424.1"/>
    </source>
</evidence>